<dbReference type="STRING" id="1210063.GCA_001612665_02363"/>
<reference evidence="1 2" key="1">
    <citation type="submission" date="2019-03" db="EMBL/GenBank/DDBJ databases">
        <title>Genomic Encyclopedia of Type Strains, Phase IV (KMG-IV): sequencing the most valuable type-strain genomes for metagenomic binning, comparative biology and taxonomic classification.</title>
        <authorList>
            <person name="Goeker M."/>
        </authorList>
    </citation>
    <scope>NUCLEOTIDE SEQUENCE [LARGE SCALE GENOMIC DNA]</scope>
    <source>
        <strain evidence="1 2">DSM 44684</strain>
    </source>
</reference>
<dbReference type="AlphaFoldDB" id="A0A4R1FYT2"/>
<accession>A0A4R1FYT2</accession>
<organism evidence="1 2">
    <name type="scientific">Nocardia alba</name>
    <dbReference type="NCBI Taxonomy" id="225051"/>
    <lineage>
        <taxon>Bacteria</taxon>
        <taxon>Bacillati</taxon>
        <taxon>Actinomycetota</taxon>
        <taxon>Actinomycetes</taxon>
        <taxon>Mycobacteriales</taxon>
        <taxon>Nocardiaceae</taxon>
        <taxon>Nocardia</taxon>
    </lineage>
</organism>
<comment type="caution">
    <text evidence="1">The sequence shown here is derived from an EMBL/GenBank/DDBJ whole genome shotgun (WGS) entry which is preliminary data.</text>
</comment>
<proteinExistence type="predicted"/>
<evidence type="ECO:0000313" key="2">
    <source>
        <dbReference type="Proteomes" id="UP000294856"/>
    </source>
</evidence>
<evidence type="ECO:0000313" key="1">
    <source>
        <dbReference type="EMBL" id="TCJ99370.1"/>
    </source>
</evidence>
<dbReference type="GO" id="GO:0000166">
    <property type="term" value="F:nucleotide binding"/>
    <property type="evidence" value="ECO:0007669"/>
    <property type="project" value="InterPro"/>
</dbReference>
<dbReference type="Gene3D" id="1.10.150.20">
    <property type="entry name" value="5' to 3' exonuclease, C-terminal subdomain"/>
    <property type="match status" value="1"/>
</dbReference>
<dbReference type="OrthoDB" id="7950977at2"/>
<dbReference type="EMBL" id="SMFR01000001">
    <property type="protein sequence ID" value="TCJ99370.1"/>
    <property type="molecule type" value="Genomic_DNA"/>
</dbReference>
<dbReference type="SUPFAM" id="SSF47794">
    <property type="entry name" value="Rad51 N-terminal domain-like"/>
    <property type="match status" value="1"/>
</dbReference>
<keyword evidence="2" id="KW-1185">Reference proteome</keyword>
<dbReference type="InterPro" id="IPR010995">
    <property type="entry name" value="DNA_repair_Rad51/TF_NusA_a-hlx"/>
</dbReference>
<gene>
    <name evidence="1" type="ORF">DFR71_0345</name>
</gene>
<sequence length="68" mass="7240">MTDTAAETEFPRGIGKVATRELAAHGYTRYAQLTEVSTKQLLAIHGVGPKSIRILGVELAARGLAFAD</sequence>
<dbReference type="RefSeq" id="WP_067449232.1">
    <property type="nucleotide sequence ID" value="NZ_SMFR01000001.1"/>
</dbReference>
<name>A0A4R1FYT2_9NOCA</name>
<dbReference type="Proteomes" id="UP000294856">
    <property type="component" value="Unassembled WGS sequence"/>
</dbReference>
<protein>
    <submittedName>
        <fullName evidence="1">Helix-hairpin-helix protein</fullName>
    </submittedName>
</protein>